<dbReference type="PANTHER" id="PTHR46517:SF1">
    <property type="entry name" value="FRUCTOSE-2,6-BISPHOSPHATASE TIGAR"/>
    <property type="match status" value="1"/>
</dbReference>
<dbReference type="Proteomes" id="UP001500888">
    <property type="component" value="Unassembled WGS sequence"/>
</dbReference>
<dbReference type="SUPFAM" id="SSF53254">
    <property type="entry name" value="Phosphoglycerate mutase-like"/>
    <property type="match status" value="1"/>
</dbReference>
<organism evidence="2 3">
    <name type="scientific">Sphaerisporangium flaviroseum</name>
    <dbReference type="NCBI Taxonomy" id="509199"/>
    <lineage>
        <taxon>Bacteria</taxon>
        <taxon>Bacillati</taxon>
        <taxon>Actinomycetota</taxon>
        <taxon>Actinomycetes</taxon>
        <taxon>Streptosporangiales</taxon>
        <taxon>Streptosporangiaceae</taxon>
        <taxon>Sphaerisporangium</taxon>
    </lineage>
</organism>
<dbReference type="InterPro" id="IPR013078">
    <property type="entry name" value="His_Pase_superF_clade-1"/>
</dbReference>
<dbReference type="PANTHER" id="PTHR46517">
    <property type="entry name" value="FRUCTOSE-2,6-BISPHOSPHATASE TIGAR"/>
    <property type="match status" value="1"/>
</dbReference>
<dbReference type="CDD" id="cd07067">
    <property type="entry name" value="HP_PGM_like"/>
    <property type="match status" value="1"/>
</dbReference>
<comment type="caution">
    <text evidence="2">The sequence shown here is derived from an EMBL/GenBank/DDBJ whole genome shotgun (WGS) entry which is preliminary data.</text>
</comment>
<gene>
    <name evidence="2" type="primary">cobC_1</name>
    <name evidence="2" type="ORF">GCM10022226_02080</name>
</gene>
<dbReference type="Gene3D" id="3.40.50.1240">
    <property type="entry name" value="Phosphoglycerate mutase-like"/>
    <property type="match status" value="1"/>
</dbReference>
<dbReference type="Pfam" id="PF00300">
    <property type="entry name" value="His_Phos_1"/>
    <property type="match status" value="1"/>
</dbReference>
<sequence>MPIEIVLETHSVSQDNERGIATGWRPGRLSERGRRLAVELGERRRKDGLAAVFTSDLTRAVETASLAFADTDIPILHDWRLRECDYGDNNGMPAIELHQNRSDYLDKPYPGGESWRQAVHRVSRFLGDLPLRWSGTRILVIGHVATRWAFDHFINGIPLEELADADFSWQEGWEYRLA</sequence>
<keyword evidence="3" id="KW-1185">Reference proteome</keyword>
<evidence type="ECO:0000256" key="1">
    <source>
        <dbReference type="ARBA" id="ARBA00022801"/>
    </source>
</evidence>
<keyword evidence="1" id="KW-0378">Hydrolase</keyword>
<evidence type="ECO:0000313" key="2">
    <source>
        <dbReference type="EMBL" id="GAA3787395.1"/>
    </source>
</evidence>
<dbReference type="PIRSF" id="PIRSF000709">
    <property type="entry name" value="6PFK_2-Ptase"/>
    <property type="match status" value="1"/>
</dbReference>
<proteinExistence type="predicted"/>
<reference evidence="3" key="1">
    <citation type="journal article" date="2019" name="Int. J. Syst. Evol. Microbiol.">
        <title>The Global Catalogue of Microorganisms (GCM) 10K type strain sequencing project: providing services to taxonomists for standard genome sequencing and annotation.</title>
        <authorList>
            <consortium name="The Broad Institute Genomics Platform"/>
            <consortium name="The Broad Institute Genome Sequencing Center for Infectious Disease"/>
            <person name="Wu L."/>
            <person name="Ma J."/>
        </authorList>
    </citation>
    <scope>NUCLEOTIDE SEQUENCE [LARGE SCALE GENOMIC DNA]</scope>
    <source>
        <strain evidence="3">JCM 16908</strain>
    </source>
</reference>
<protein>
    <submittedName>
        <fullName evidence="2">Alpha-ribazole phosphatase</fullName>
    </submittedName>
</protein>
<dbReference type="EMBL" id="BAAAZR010000001">
    <property type="protein sequence ID" value="GAA3787395.1"/>
    <property type="molecule type" value="Genomic_DNA"/>
</dbReference>
<evidence type="ECO:0000313" key="3">
    <source>
        <dbReference type="Proteomes" id="UP001500888"/>
    </source>
</evidence>
<accession>A0ABP7HAF4</accession>
<dbReference type="RefSeq" id="WP_344933037.1">
    <property type="nucleotide sequence ID" value="NZ_BAAAZR010000001.1"/>
</dbReference>
<name>A0ABP7HAF4_9ACTN</name>
<dbReference type="InterPro" id="IPR051695">
    <property type="entry name" value="Phosphoglycerate_Mutase"/>
</dbReference>
<dbReference type="InterPro" id="IPR029033">
    <property type="entry name" value="His_PPase_superfam"/>
</dbReference>